<dbReference type="OrthoDB" id="9812933at2"/>
<evidence type="ECO:0000313" key="3">
    <source>
        <dbReference type="Proteomes" id="UP000238563"/>
    </source>
</evidence>
<feature type="region of interest" description="Disordered" evidence="1">
    <location>
        <begin position="344"/>
        <end position="379"/>
    </location>
</feature>
<dbReference type="EMBL" id="PVBT01000005">
    <property type="protein sequence ID" value="PRD51641.1"/>
    <property type="molecule type" value="Genomic_DNA"/>
</dbReference>
<dbReference type="Proteomes" id="UP000238563">
    <property type="component" value="Unassembled WGS sequence"/>
</dbReference>
<feature type="compositionally biased region" description="Polar residues" evidence="1">
    <location>
        <begin position="346"/>
        <end position="355"/>
    </location>
</feature>
<gene>
    <name evidence="2" type="ORF">C5750_17450</name>
</gene>
<keyword evidence="3" id="KW-1185">Reference proteome</keyword>
<dbReference type="AlphaFoldDB" id="A0A2S9JFE2"/>
<protein>
    <submittedName>
        <fullName evidence="2">Chemotaxis protein MotC</fullName>
    </submittedName>
</protein>
<feature type="compositionally biased region" description="Low complexity" evidence="1">
    <location>
        <begin position="359"/>
        <end position="373"/>
    </location>
</feature>
<comment type="caution">
    <text evidence="2">The sequence shown here is derived from an EMBL/GenBank/DDBJ whole genome shotgun (WGS) entry which is preliminary data.</text>
</comment>
<proteinExistence type="predicted"/>
<dbReference type="RefSeq" id="WP_105735198.1">
    <property type="nucleotide sequence ID" value="NZ_PVBT01000005.1"/>
</dbReference>
<reference evidence="2 3" key="1">
    <citation type="submission" date="2018-02" db="EMBL/GenBank/DDBJ databases">
        <title>The draft genome of Phyllobacterium myrsinacearum DSM5892.</title>
        <authorList>
            <person name="Li L."/>
            <person name="Liu L."/>
            <person name="Zhang X."/>
            <person name="Wang T."/>
        </authorList>
    </citation>
    <scope>NUCLEOTIDE SEQUENCE [LARGE SCALE GENOMIC DNA]</scope>
    <source>
        <strain evidence="2 3">DSM 5892</strain>
    </source>
</reference>
<accession>A0A2S9JFE2</accession>
<name>A0A2S9JFE2_9HYPH</name>
<organism evidence="2 3">
    <name type="scientific">Phyllobacterium myrsinacearum</name>
    <dbReference type="NCBI Taxonomy" id="28101"/>
    <lineage>
        <taxon>Bacteria</taxon>
        <taxon>Pseudomonadati</taxon>
        <taxon>Pseudomonadota</taxon>
        <taxon>Alphaproteobacteria</taxon>
        <taxon>Hyphomicrobiales</taxon>
        <taxon>Phyllobacteriaceae</taxon>
        <taxon>Phyllobacterium</taxon>
    </lineage>
</organism>
<sequence>MKWGSRLRWLLIGLVSLPLGMAKADMPSPEPYLLVRSMRMLQDQVASGKPEALPMLNRVLGHIAAQLQAANPDVWHKPANAYAIVIYLLNGGNPQVVRTILTTTKLESISPKLIAGSLAYADGNPLGIVENFSEELPPDVPSELIASISLVTAAQLAAIDVPTALKRLDYIRLTAPGTLLEEAALRRGLMMAANLGDKDKVRLLARNYLQRFALSPYSEDFFRQLVDAVMVLKAKISNDEIEEMASLAWTGARLPLYLRIARGAIVGGDMQRARFMSEKAEALAQSLKADDTQARLYLGISNVGTEKTDDAMKMLSELPRDRLHERDVKLLEAAAAMGGKILEQPSADTAETPQRSLVKAGAAPADAKARTGASRPAIAVDPMIDETRKKLDAIDALLGKARK</sequence>
<evidence type="ECO:0000256" key="1">
    <source>
        <dbReference type="SAM" id="MobiDB-lite"/>
    </source>
</evidence>
<evidence type="ECO:0000313" key="2">
    <source>
        <dbReference type="EMBL" id="PRD51641.1"/>
    </source>
</evidence>